<evidence type="ECO:0000256" key="1">
    <source>
        <dbReference type="SAM" id="MobiDB-lite"/>
    </source>
</evidence>
<feature type="region of interest" description="Disordered" evidence="1">
    <location>
        <begin position="1"/>
        <end position="27"/>
    </location>
</feature>
<feature type="compositionally biased region" description="Basic and acidic residues" evidence="1">
    <location>
        <begin position="11"/>
        <end position="27"/>
    </location>
</feature>
<dbReference type="AlphaFoldDB" id="A0A0E9QPG8"/>
<name>A0A0E9QPG8_ANGAN</name>
<dbReference type="EMBL" id="GBXM01089761">
    <property type="protein sequence ID" value="JAH18816.1"/>
    <property type="molecule type" value="Transcribed_RNA"/>
</dbReference>
<sequence length="27" mass="3304">MKIPEGSKMLEPPRHDHSHLHHEYHPY</sequence>
<evidence type="ECO:0000313" key="2">
    <source>
        <dbReference type="EMBL" id="JAH18816.1"/>
    </source>
</evidence>
<organism evidence="2">
    <name type="scientific">Anguilla anguilla</name>
    <name type="common">European freshwater eel</name>
    <name type="synonym">Muraena anguilla</name>
    <dbReference type="NCBI Taxonomy" id="7936"/>
    <lineage>
        <taxon>Eukaryota</taxon>
        <taxon>Metazoa</taxon>
        <taxon>Chordata</taxon>
        <taxon>Craniata</taxon>
        <taxon>Vertebrata</taxon>
        <taxon>Euteleostomi</taxon>
        <taxon>Actinopterygii</taxon>
        <taxon>Neopterygii</taxon>
        <taxon>Teleostei</taxon>
        <taxon>Anguilliformes</taxon>
        <taxon>Anguillidae</taxon>
        <taxon>Anguilla</taxon>
    </lineage>
</organism>
<reference evidence="2" key="2">
    <citation type="journal article" date="2015" name="Fish Shellfish Immunol.">
        <title>Early steps in the European eel (Anguilla anguilla)-Vibrio vulnificus interaction in the gills: Role of the RtxA13 toxin.</title>
        <authorList>
            <person name="Callol A."/>
            <person name="Pajuelo D."/>
            <person name="Ebbesson L."/>
            <person name="Teles M."/>
            <person name="MacKenzie S."/>
            <person name="Amaro C."/>
        </authorList>
    </citation>
    <scope>NUCLEOTIDE SEQUENCE</scope>
</reference>
<reference evidence="2" key="1">
    <citation type="submission" date="2014-11" db="EMBL/GenBank/DDBJ databases">
        <authorList>
            <person name="Amaro Gonzalez C."/>
        </authorList>
    </citation>
    <scope>NUCLEOTIDE SEQUENCE</scope>
</reference>
<proteinExistence type="predicted"/>
<protein>
    <submittedName>
        <fullName evidence="2">Uncharacterized protein</fullName>
    </submittedName>
</protein>
<accession>A0A0E9QPG8</accession>